<organism evidence="1">
    <name type="scientific">Anguilla anguilla</name>
    <name type="common">European freshwater eel</name>
    <name type="synonym">Muraena anguilla</name>
    <dbReference type="NCBI Taxonomy" id="7936"/>
    <lineage>
        <taxon>Eukaryota</taxon>
        <taxon>Metazoa</taxon>
        <taxon>Chordata</taxon>
        <taxon>Craniata</taxon>
        <taxon>Vertebrata</taxon>
        <taxon>Euteleostomi</taxon>
        <taxon>Actinopterygii</taxon>
        <taxon>Neopterygii</taxon>
        <taxon>Teleostei</taxon>
        <taxon>Anguilliformes</taxon>
        <taxon>Anguillidae</taxon>
        <taxon>Anguilla</taxon>
    </lineage>
</organism>
<name>A0A0E9SAU0_ANGAN</name>
<sequence>MVFRRRWPCTLSQGSALACSSCCVCSA</sequence>
<reference evidence="1" key="1">
    <citation type="submission" date="2014-11" db="EMBL/GenBank/DDBJ databases">
        <authorList>
            <person name="Amaro Gonzalez C."/>
        </authorList>
    </citation>
    <scope>NUCLEOTIDE SEQUENCE</scope>
</reference>
<protein>
    <submittedName>
        <fullName evidence="1">Uncharacterized protein</fullName>
    </submittedName>
</protein>
<dbReference type="AlphaFoldDB" id="A0A0E9SAU0"/>
<reference evidence="1" key="2">
    <citation type="journal article" date="2015" name="Fish Shellfish Immunol.">
        <title>Early steps in the European eel (Anguilla anguilla)-Vibrio vulnificus interaction in the gills: Role of the RtxA13 toxin.</title>
        <authorList>
            <person name="Callol A."/>
            <person name="Pajuelo D."/>
            <person name="Ebbesson L."/>
            <person name="Teles M."/>
            <person name="MacKenzie S."/>
            <person name="Amaro C."/>
        </authorList>
    </citation>
    <scope>NUCLEOTIDE SEQUENCE</scope>
</reference>
<dbReference type="EMBL" id="GBXM01070250">
    <property type="protein sequence ID" value="JAH38327.1"/>
    <property type="molecule type" value="Transcribed_RNA"/>
</dbReference>
<evidence type="ECO:0000313" key="1">
    <source>
        <dbReference type="EMBL" id="JAH38327.1"/>
    </source>
</evidence>
<proteinExistence type="predicted"/>
<accession>A0A0E9SAU0</accession>
<dbReference type="PROSITE" id="PS51257">
    <property type="entry name" value="PROKAR_LIPOPROTEIN"/>
    <property type="match status" value="1"/>
</dbReference>